<dbReference type="AlphaFoldDB" id="A0A0R1SDA2"/>
<dbReference type="Proteomes" id="UP000051647">
    <property type="component" value="Unassembled WGS sequence"/>
</dbReference>
<proteinExistence type="predicted"/>
<accession>A0A0R1SDA2</accession>
<gene>
    <name evidence="1" type="ORF">FC27_GL002117</name>
</gene>
<evidence type="ECO:0008006" key="3">
    <source>
        <dbReference type="Google" id="ProtNLM"/>
    </source>
</evidence>
<dbReference type="PATRIC" id="fig|1423815.3.peg.2171"/>
<dbReference type="EMBL" id="AZFA01000008">
    <property type="protein sequence ID" value="KRL67004.1"/>
    <property type="molecule type" value="Genomic_DNA"/>
</dbReference>
<organism evidence="1 2">
    <name type="scientific">Companilactobacillus versmoldensis DSM 14857 = KCTC 3814</name>
    <dbReference type="NCBI Taxonomy" id="1423815"/>
    <lineage>
        <taxon>Bacteria</taxon>
        <taxon>Bacillati</taxon>
        <taxon>Bacillota</taxon>
        <taxon>Bacilli</taxon>
        <taxon>Lactobacillales</taxon>
        <taxon>Lactobacillaceae</taxon>
        <taxon>Companilactobacillus</taxon>
    </lineage>
</organism>
<keyword evidence="2" id="KW-1185">Reference proteome</keyword>
<dbReference type="OrthoDB" id="2248780at2"/>
<comment type="caution">
    <text evidence="1">The sequence shown here is derived from an EMBL/GenBank/DDBJ whole genome shotgun (WGS) entry which is preliminary data.</text>
</comment>
<dbReference type="STRING" id="1423815.FC27_GL002117"/>
<protein>
    <recommendedName>
        <fullName evidence="3">RNA polymerase sigma factor</fullName>
    </recommendedName>
</protein>
<name>A0A0R1SDA2_9LACO</name>
<evidence type="ECO:0000313" key="2">
    <source>
        <dbReference type="Proteomes" id="UP000051647"/>
    </source>
</evidence>
<evidence type="ECO:0000313" key="1">
    <source>
        <dbReference type="EMBL" id="KRL67004.1"/>
    </source>
</evidence>
<sequence>MELTTGFQAAIANEKLIHGVLKRLHIYHHGNDYQDYFQEGVIIYAQVYCDYFEQERDPDKFNVYIFQKLVWRLTDILRRQQRYFDVHSLEVFDFERVKRSDIVSDLGELDLDDLSDIEKEIFFDHFINEVPLNQLAEKYQCSTRNLRYHRNALKEKLCKRLS</sequence>
<dbReference type="eggNOG" id="COG1595">
    <property type="taxonomic scope" value="Bacteria"/>
</dbReference>
<dbReference type="RefSeq" id="WP_010625119.1">
    <property type="nucleotide sequence ID" value="NZ_AZFA01000008.1"/>
</dbReference>
<reference evidence="1 2" key="1">
    <citation type="journal article" date="2015" name="Genome Announc.">
        <title>Expanding the biotechnology potential of lactobacilli through comparative genomics of 213 strains and associated genera.</title>
        <authorList>
            <person name="Sun Z."/>
            <person name="Harris H.M."/>
            <person name="McCann A."/>
            <person name="Guo C."/>
            <person name="Argimon S."/>
            <person name="Zhang W."/>
            <person name="Yang X."/>
            <person name="Jeffery I.B."/>
            <person name="Cooney J.C."/>
            <person name="Kagawa T.F."/>
            <person name="Liu W."/>
            <person name="Song Y."/>
            <person name="Salvetti E."/>
            <person name="Wrobel A."/>
            <person name="Rasinkangas P."/>
            <person name="Parkhill J."/>
            <person name="Rea M.C."/>
            <person name="O'Sullivan O."/>
            <person name="Ritari J."/>
            <person name="Douillard F.P."/>
            <person name="Paul Ross R."/>
            <person name="Yang R."/>
            <person name="Briner A.E."/>
            <person name="Felis G.E."/>
            <person name="de Vos W.M."/>
            <person name="Barrangou R."/>
            <person name="Klaenhammer T.R."/>
            <person name="Caufield P.W."/>
            <person name="Cui Y."/>
            <person name="Zhang H."/>
            <person name="O'Toole P.W."/>
        </authorList>
    </citation>
    <scope>NUCLEOTIDE SEQUENCE [LARGE SCALE GENOMIC DNA]</scope>
    <source>
        <strain evidence="1 2">DSM 14857</strain>
    </source>
</reference>